<dbReference type="InterPro" id="IPR008775">
    <property type="entry name" value="Phytyl_CoA_dOase-like"/>
</dbReference>
<keyword evidence="2" id="KW-1185">Reference proteome</keyword>
<name>K9X780_9NOST</name>
<gene>
    <name evidence="1" type="ORF">Cylst_5961</name>
</gene>
<dbReference type="KEGG" id="csg:Cylst_5961"/>
<dbReference type="SUPFAM" id="SSF51197">
    <property type="entry name" value="Clavaminate synthase-like"/>
    <property type="match status" value="1"/>
</dbReference>
<sequence>MFDLSFINYNTNQIVNELKTKGYFVFEQALTTQHVEELLQEIDFNQILLNTNDVGVVTAQNIKFLTHCLAKSKKTYDIITSRKILDICREYFNDTYRITNHRVYQTSKSSHMPWHTDNNLQVGKQLVKKHNMPGLLFLFYLSDVSSNAFQYIKDSHTWSHKYNNEIYLSDSFIDANYSQDILTLPMPKGSLILCDIHGIHRAEPFEDKSYKRTTLLFQVDQIGSENLGHGEKNIVNTEYLDNLTPEVMDYLGFGFKRDYPAFPSTSGATMKPQDILKLQKQLFPQTLEALSKSLVKSVLPTELIINFKRILWNLKLNLQKKLTDSF</sequence>
<organism evidence="1 2">
    <name type="scientific">Cylindrospermum stagnale PCC 7417</name>
    <dbReference type="NCBI Taxonomy" id="56107"/>
    <lineage>
        <taxon>Bacteria</taxon>
        <taxon>Bacillati</taxon>
        <taxon>Cyanobacteriota</taxon>
        <taxon>Cyanophyceae</taxon>
        <taxon>Nostocales</taxon>
        <taxon>Nostocaceae</taxon>
        <taxon>Cylindrospermum</taxon>
    </lineage>
</organism>
<dbReference type="HOGENOM" id="CLU_851837_0_0_3"/>
<dbReference type="STRING" id="56107.Cylst_5961"/>
<evidence type="ECO:0000313" key="2">
    <source>
        <dbReference type="Proteomes" id="UP000010475"/>
    </source>
</evidence>
<protein>
    <submittedName>
        <fullName evidence="1">Phytanoyl-CoA dioxygenase (PhyH)</fullName>
    </submittedName>
</protein>
<dbReference type="EMBL" id="CP003642">
    <property type="protein sequence ID" value="AFZ27936.1"/>
    <property type="molecule type" value="Genomic_DNA"/>
</dbReference>
<proteinExistence type="predicted"/>
<dbReference type="Gene3D" id="2.60.120.620">
    <property type="entry name" value="q2cbj1_9rhob like domain"/>
    <property type="match status" value="1"/>
</dbReference>
<dbReference type="eggNOG" id="ENOG502Z9G4">
    <property type="taxonomic scope" value="Bacteria"/>
</dbReference>
<dbReference type="Pfam" id="PF05721">
    <property type="entry name" value="PhyH"/>
    <property type="match status" value="1"/>
</dbReference>
<accession>K9X780</accession>
<dbReference type="PATRIC" id="fig|56107.3.peg.6555"/>
<dbReference type="AlphaFoldDB" id="K9X780"/>
<reference evidence="1 2" key="1">
    <citation type="submission" date="2012-06" db="EMBL/GenBank/DDBJ databases">
        <title>Finished chromosome of genome of Cylindrospermum stagnale PCC 7417.</title>
        <authorList>
            <consortium name="US DOE Joint Genome Institute"/>
            <person name="Gugger M."/>
            <person name="Coursin T."/>
            <person name="Rippka R."/>
            <person name="Tandeau De Marsac N."/>
            <person name="Huntemann M."/>
            <person name="Wei C.-L."/>
            <person name="Han J."/>
            <person name="Detter J.C."/>
            <person name="Han C."/>
            <person name="Tapia R."/>
            <person name="Chen A."/>
            <person name="Kyrpides N."/>
            <person name="Mavromatis K."/>
            <person name="Markowitz V."/>
            <person name="Szeto E."/>
            <person name="Ivanova N."/>
            <person name="Pagani I."/>
            <person name="Pati A."/>
            <person name="Goodwin L."/>
            <person name="Nordberg H.P."/>
            <person name="Cantor M.N."/>
            <person name="Hua S.X."/>
            <person name="Woyke T."/>
            <person name="Kerfeld C.A."/>
        </authorList>
    </citation>
    <scope>NUCLEOTIDE SEQUENCE [LARGE SCALE GENOMIC DNA]</scope>
    <source>
        <strain evidence="1 2">PCC 7417</strain>
    </source>
</reference>
<dbReference type="Proteomes" id="UP000010475">
    <property type="component" value="Chromosome"/>
</dbReference>
<keyword evidence="1" id="KW-0223">Dioxygenase</keyword>
<dbReference type="RefSeq" id="WP_015211169.1">
    <property type="nucleotide sequence ID" value="NC_019757.1"/>
</dbReference>
<keyword evidence="1" id="KW-0560">Oxidoreductase</keyword>
<evidence type="ECO:0000313" key="1">
    <source>
        <dbReference type="EMBL" id="AFZ27936.1"/>
    </source>
</evidence>
<dbReference type="GO" id="GO:0016706">
    <property type="term" value="F:2-oxoglutarate-dependent dioxygenase activity"/>
    <property type="evidence" value="ECO:0007669"/>
    <property type="project" value="UniProtKB-ARBA"/>
</dbReference>
<dbReference type="OrthoDB" id="442807at2"/>